<evidence type="ECO:0000256" key="3">
    <source>
        <dbReference type="ARBA" id="ARBA00022827"/>
    </source>
</evidence>
<comment type="caution">
    <text evidence="7">The sequence shown here is derived from an EMBL/GenBank/DDBJ whole genome shotgun (WGS) entry which is preliminary data.</text>
</comment>
<evidence type="ECO:0000256" key="2">
    <source>
        <dbReference type="ARBA" id="ARBA00022630"/>
    </source>
</evidence>
<evidence type="ECO:0000256" key="1">
    <source>
        <dbReference type="ARBA" id="ARBA00005466"/>
    </source>
</evidence>
<dbReference type="GO" id="GO:0071949">
    <property type="term" value="F:FAD binding"/>
    <property type="evidence" value="ECO:0007669"/>
    <property type="project" value="InterPro"/>
</dbReference>
<evidence type="ECO:0000256" key="4">
    <source>
        <dbReference type="ARBA" id="ARBA00023002"/>
    </source>
</evidence>
<evidence type="ECO:0000313" key="8">
    <source>
        <dbReference type="Proteomes" id="UP000077684"/>
    </source>
</evidence>
<dbReference type="Gene3D" id="3.30.43.10">
    <property type="entry name" value="Uridine Diphospho-n-acetylenolpyruvylglucosamine Reductase, domain 2"/>
    <property type="match status" value="1"/>
</dbReference>
<dbReference type="Gene3D" id="3.30.465.10">
    <property type="match status" value="1"/>
</dbReference>
<keyword evidence="4" id="KW-0560">Oxidoreductase</keyword>
<keyword evidence="2" id="KW-0285">Flavoprotein</keyword>
<dbReference type="GO" id="GO:0016491">
    <property type="term" value="F:oxidoreductase activity"/>
    <property type="evidence" value="ECO:0007669"/>
    <property type="project" value="UniProtKB-KW"/>
</dbReference>
<dbReference type="AlphaFoldDB" id="A0A8X7MVN7"/>
<keyword evidence="8" id="KW-1185">Reference proteome</keyword>
<protein>
    <recommendedName>
        <fullName evidence="6">FAD-binding PCMH-type domain-containing protein</fullName>
    </recommendedName>
</protein>
<dbReference type="Pfam" id="PF01565">
    <property type="entry name" value="FAD_binding_4"/>
    <property type="match status" value="1"/>
</dbReference>
<keyword evidence="5" id="KW-0732">Signal</keyword>
<feature type="domain" description="FAD-binding PCMH-type" evidence="6">
    <location>
        <begin position="87"/>
        <end position="257"/>
    </location>
</feature>
<dbReference type="InterPro" id="IPR016167">
    <property type="entry name" value="FAD-bd_PCMH_sub1"/>
</dbReference>
<dbReference type="SUPFAM" id="SSF56176">
    <property type="entry name" value="FAD-binding/transporter-associated domain-like"/>
    <property type="match status" value="1"/>
</dbReference>
<reference evidence="7" key="1">
    <citation type="submission" date="2016-04" db="EMBL/GenBank/DDBJ databases">
        <authorList>
            <person name="Nguyen H.D."/>
            <person name="Samba Siva P."/>
            <person name="Cullis J."/>
            <person name="Levesque C.A."/>
            <person name="Hambleton S."/>
        </authorList>
    </citation>
    <scope>NUCLEOTIDE SEQUENCE</scope>
    <source>
        <strain evidence="7">DAOMC 236426</strain>
    </source>
</reference>
<feature type="signal peptide" evidence="5">
    <location>
        <begin position="1"/>
        <end position="19"/>
    </location>
</feature>
<proteinExistence type="inferred from homology"/>
<evidence type="ECO:0000259" key="6">
    <source>
        <dbReference type="PROSITE" id="PS51387"/>
    </source>
</evidence>
<evidence type="ECO:0000256" key="5">
    <source>
        <dbReference type="SAM" id="SignalP"/>
    </source>
</evidence>
<sequence length="529" mass="57129">MVATLSSLFSALVALTVLAQTAVQARMVPGPEAMQYFHSRSAAQQKQAQFFDPTCKAIQAVISNASAIYAPGDAKYTAQIKHWCSSGDMYSKCSVEPGTAADVSAILKVLATSNSSFAVRGAGHSCAPGFSGSKGVNIAMTRFNQVTYDKAKQVVKYGSGLIWDQVYQQLEKYDVKVVGGRVSGVGVAGFSLGGGYSFLTNQYGLTSDGIIAYDFVTATGQVLYVTRQSYPDLFFLLQGGFNNAGIVTNFYVKARPRATIWGGVLFFDGKYLDTVLNLTAQFASEQNTDLLGGLLPTIDAFAGVPLVECQIFYDSPNGPPAGSFVKNIFDQLLALSPIHVDVLANRTMANFTGAADSEQFAGMRGTFSSVSLERLTPEILQTIKEEFQYYGTIAPLGGGVLISYDLEPFARAKSYPAASTTGWPHDKSLSPLNLYFAWPLGLSDGIFYDAIRRSTNKIRQAAIAQGQKLDGLYLYPNYALYDTPLEDVYGPNVDRLTKIAAKYDPSKIMARAGGFQFARGRNTYSVFGP</sequence>
<dbReference type="Gene3D" id="3.40.462.20">
    <property type="match status" value="1"/>
</dbReference>
<comment type="similarity">
    <text evidence="1">Belongs to the oxygen-dependent FAD-linked oxidoreductase family.</text>
</comment>
<dbReference type="EMBL" id="LWDE02000238">
    <property type="protein sequence ID" value="KAE8251004.1"/>
    <property type="molecule type" value="Genomic_DNA"/>
</dbReference>
<dbReference type="PROSITE" id="PS51387">
    <property type="entry name" value="FAD_PCMH"/>
    <property type="match status" value="1"/>
</dbReference>
<evidence type="ECO:0000313" key="7">
    <source>
        <dbReference type="EMBL" id="KAE8251004.1"/>
    </source>
</evidence>
<dbReference type="PANTHER" id="PTHR42973">
    <property type="entry name" value="BINDING OXIDOREDUCTASE, PUTATIVE (AFU_ORTHOLOGUE AFUA_1G17690)-RELATED"/>
    <property type="match status" value="1"/>
</dbReference>
<feature type="chain" id="PRO_5036465031" description="FAD-binding PCMH-type domain-containing protein" evidence="5">
    <location>
        <begin position="20"/>
        <end position="529"/>
    </location>
</feature>
<keyword evidence="3" id="KW-0274">FAD</keyword>
<reference evidence="7" key="2">
    <citation type="journal article" date="2019" name="IMA Fungus">
        <title>Genome sequencing and comparison of five Tilletia species to identify candidate genes for the detection of regulated species infecting wheat.</title>
        <authorList>
            <person name="Nguyen H.D.T."/>
            <person name="Sultana T."/>
            <person name="Kesanakurti P."/>
            <person name="Hambleton S."/>
        </authorList>
    </citation>
    <scope>NUCLEOTIDE SEQUENCE</scope>
    <source>
        <strain evidence="7">DAOMC 236426</strain>
    </source>
</reference>
<name>A0A8X7MVN7_9BASI</name>
<dbReference type="InterPro" id="IPR016169">
    <property type="entry name" value="FAD-bd_PCMH_sub2"/>
</dbReference>
<organism evidence="7 8">
    <name type="scientific">Tilletia controversa</name>
    <name type="common">dwarf bunt fungus</name>
    <dbReference type="NCBI Taxonomy" id="13291"/>
    <lineage>
        <taxon>Eukaryota</taxon>
        <taxon>Fungi</taxon>
        <taxon>Dikarya</taxon>
        <taxon>Basidiomycota</taxon>
        <taxon>Ustilaginomycotina</taxon>
        <taxon>Exobasidiomycetes</taxon>
        <taxon>Tilletiales</taxon>
        <taxon>Tilletiaceae</taxon>
        <taxon>Tilletia</taxon>
    </lineage>
</organism>
<dbReference type="InterPro" id="IPR050416">
    <property type="entry name" value="FAD-linked_Oxidoreductase"/>
</dbReference>
<dbReference type="PANTHER" id="PTHR42973:SF13">
    <property type="entry name" value="FAD-BINDING PCMH-TYPE DOMAIN-CONTAINING PROTEIN"/>
    <property type="match status" value="1"/>
</dbReference>
<dbReference type="InterPro" id="IPR036318">
    <property type="entry name" value="FAD-bd_PCMH-like_sf"/>
</dbReference>
<dbReference type="InterPro" id="IPR006094">
    <property type="entry name" value="Oxid_FAD_bind_N"/>
</dbReference>
<accession>A0A8X7MVN7</accession>
<dbReference type="Proteomes" id="UP000077684">
    <property type="component" value="Unassembled WGS sequence"/>
</dbReference>
<gene>
    <name evidence="7" type="ORF">A4X06_0g2847</name>
</gene>
<dbReference type="InterPro" id="IPR016166">
    <property type="entry name" value="FAD-bd_PCMH"/>
</dbReference>